<sequence>MEGRLTRGCALHSLGYDKLVYRLVYMRVRLMGSEIGAYEAKTTLPELLRQVQAGKRFTITHRGKPVAELGPPVTASRADAKAAIDSFEVYRRTHPMRRKVDIKPL</sequence>
<comment type="caution">
    <text evidence="2">The sequence shown here is derived from an EMBL/GenBank/DDBJ whole genome shotgun (WGS) entry which is preliminary data.</text>
</comment>
<dbReference type="SUPFAM" id="SSF143120">
    <property type="entry name" value="YefM-like"/>
    <property type="match status" value="1"/>
</dbReference>
<organism evidence="2">
    <name type="scientific">mine drainage metagenome</name>
    <dbReference type="NCBI Taxonomy" id="410659"/>
    <lineage>
        <taxon>unclassified sequences</taxon>
        <taxon>metagenomes</taxon>
        <taxon>ecological metagenomes</taxon>
    </lineage>
</organism>
<accession>T0YVT6</accession>
<gene>
    <name evidence="2" type="ORF">B1A_16760</name>
</gene>
<evidence type="ECO:0000256" key="1">
    <source>
        <dbReference type="ARBA" id="ARBA00009981"/>
    </source>
</evidence>
<dbReference type="InterPro" id="IPR036165">
    <property type="entry name" value="YefM-like_sf"/>
</dbReference>
<name>T0YVT6_9ZZZZ</name>
<dbReference type="Gene3D" id="3.40.1620.10">
    <property type="entry name" value="YefM-like domain"/>
    <property type="match status" value="1"/>
</dbReference>
<proteinExistence type="inferred from homology"/>
<feature type="non-terminal residue" evidence="2">
    <location>
        <position position="105"/>
    </location>
</feature>
<protein>
    <submittedName>
        <fullName evidence="2">Prevent-host-death family protein</fullName>
    </submittedName>
</protein>
<reference evidence="2" key="1">
    <citation type="submission" date="2013-08" db="EMBL/GenBank/DDBJ databases">
        <authorList>
            <person name="Mendez C."/>
            <person name="Richter M."/>
            <person name="Ferrer M."/>
            <person name="Sanchez J."/>
        </authorList>
    </citation>
    <scope>NUCLEOTIDE SEQUENCE</scope>
</reference>
<dbReference type="EMBL" id="AUZX01012314">
    <property type="protein sequence ID" value="EQD39696.1"/>
    <property type="molecule type" value="Genomic_DNA"/>
</dbReference>
<dbReference type="AlphaFoldDB" id="T0YVT6"/>
<dbReference type="NCBIfam" id="TIGR01552">
    <property type="entry name" value="phd_fam"/>
    <property type="match status" value="1"/>
</dbReference>
<reference evidence="2" key="2">
    <citation type="journal article" date="2014" name="ISME J.">
        <title>Microbial stratification in low pH oxic and suboxic macroscopic growths along an acid mine drainage.</title>
        <authorList>
            <person name="Mendez-Garcia C."/>
            <person name="Mesa V."/>
            <person name="Sprenger R.R."/>
            <person name="Richter M."/>
            <person name="Diez M.S."/>
            <person name="Solano J."/>
            <person name="Bargiela R."/>
            <person name="Golyshina O.V."/>
            <person name="Manteca A."/>
            <person name="Ramos J.L."/>
            <person name="Gallego J.R."/>
            <person name="Llorente I."/>
            <person name="Martins Dos Santos V.A."/>
            <person name="Jensen O.N."/>
            <person name="Pelaez A.I."/>
            <person name="Sanchez J."/>
            <person name="Ferrer M."/>
        </authorList>
    </citation>
    <scope>NUCLEOTIDE SEQUENCE</scope>
</reference>
<comment type="similarity">
    <text evidence="1">Belongs to the phD/YefM antitoxin family.</text>
</comment>
<evidence type="ECO:0000313" key="2">
    <source>
        <dbReference type="EMBL" id="EQD39696.1"/>
    </source>
</evidence>